<evidence type="ECO:0000256" key="1">
    <source>
        <dbReference type="ARBA" id="ARBA00007479"/>
    </source>
</evidence>
<dbReference type="FunFam" id="1.20.5.2210:FF:000002">
    <property type="entry name" value="ATP synthase subunit 4 mitochondrial"/>
    <property type="match status" value="1"/>
</dbReference>
<dbReference type="OrthoDB" id="67388at2759"/>
<dbReference type="VEuPathDB" id="FungiDB:AAP_04746"/>
<protein>
    <recommendedName>
        <fullName evidence="10">ATP synthase subunit 4</fullName>
    </recommendedName>
</protein>
<evidence type="ECO:0000256" key="3">
    <source>
        <dbReference type="ARBA" id="ARBA00022547"/>
    </source>
</evidence>
<proteinExistence type="inferred from homology"/>
<keyword evidence="8 10" id="KW-0472">Membrane</keyword>
<evidence type="ECO:0000256" key="8">
    <source>
        <dbReference type="ARBA" id="ARBA00023136"/>
    </source>
</evidence>
<evidence type="ECO:0000256" key="10">
    <source>
        <dbReference type="RuleBase" id="RU368017"/>
    </source>
</evidence>
<dbReference type="Gene3D" id="1.20.5.2210">
    <property type="match status" value="1"/>
</dbReference>
<evidence type="ECO:0000313" key="12">
    <source>
        <dbReference type="Proteomes" id="UP000242877"/>
    </source>
</evidence>
<comment type="caution">
    <text evidence="11">The sequence shown here is derived from an EMBL/GenBank/DDBJ whole genome shotgun (WGS) entry which is preliminary data.</text>
</comment>
<sequence length="246" mass="26572">MASHLVKSAFGVAAARPSLIASRTAVPALSQSLQFARAASNSHTPAPVEESARTIIDSIPGNSLVSKAAVLSGAAGASIAAISNELYVLNEETVIAFSLLTVFYGVAKLGGPAWSSFAKSEIKKHTDSLNTARAEHTDAVKQRIQDVKQLEGVVDITKQLFEVSKETAKLEAQAYELEQRTALAAEAKRVLDSWVSYESQMKQREQRQLAESVINKIKTELQNPKTLQQILSQSISDVERIIAKKA</sequence>
<reference evidence="11 12" key="1">
    <citation type="journal article" date="2016" name="Genome Biol. Evol.">
        <title>Divergent and convergent evolution of fungal pathogenicity.</title>
        <authorList>
            <person name="Shang Y."/>
            <person name="Xiao G."/>
            <person name="Zheng P."/>
            <person name="Cen K."/>
            <person name="Zhan S."/>
            <person name="Wang C."/>
        </authorList>
    </citation>
    <scope>NUCLEOTIDE SEQUENCE [LARGE SCALE GENOMIC DNA]</scope>
    <source>
        <strain evidence="11 12">ARSEF 7405</strain>
    </source>
</reference>
<comment type="subcellular location">
    <subcellularLocation>
        <location evidence="10">Mitochondrion</location>
    </subcellularLocation>
    <subcellularLocation>
        <location evidence="10">Mitochondrion inner membrane</location>
    </subcellularLocation>
</comment>
<evidence type="ECO:0000313" key="11">
    <source>
        <dbReference type="EMBL" id="KZZ88648.1"/>
    </source>
</evidence>
<dbReference type="PANTHER" id="PTHR12733:SF3">
    <property type="entry name" value="ATP SYNTHASE F(0) COMPLEX SUBUNIT B1, MITOCHONDRIAL"/>
    <property type="match status" value="1"/>
</dbReference>
<comment type="subunit">
    <text evidence="9 10">F-type ATPases have 2 components, CF(1) - the catalytic core - and CF(0) - the membrane proton channel. In yeast, the dimeric form of ATP synthase consists of 17 polypeptides: alpha, beta, gamma, delta, epsilon, 4 (B), 5 (OSCP), 6 (A), 8, 9 (C), d, E (Tim11), f, g, h, i/j and k.</text>
</comment>
<dbReference type="AlphaFoldDB" id="A0A167WBW2"/>
<comment type="function">
    <text evidence="10">Subunit b, of the mitochondrial membrane ATP synthase complex (F(1)F(0) ATP synthase or Complex V) that produces ATP from ADP in the presence of a proton gradient across the membrane which is generated by electron transport complexes of the respiratory chain. ATP synthase complex consist of a soluble F(1) head domain - the catalytic core - and a membrane F(1) domain - the membrane proton channel. These two domains are linked by a central stalk rotating inside the F(1) region and a stationary peripheral stalk. During catalysis, ATP synthesis in the catalytic domain of F(1) is coupled via a rotary mechanism of the central stalk subunits to proton translocation. In vivo, can only synthesize ATP although its ATP hydrolase activity can be activated artificially in vitro. Part of the complex F(0) domain. Part of the complex F(0) domain and the peripheric stalk, which acts as a stator to hold the catalytic alpha(3)beta(3) subcomplex and subunit a/ATP6 static relative to the rotary elements.</text>
</comment>
<keyword evidence="6 10" id="KW-0406">Ion transport</keyword>
<evidence type="ECO:0000256" key="4">
    <source>
        <dbReference type="ARBA" id="ARBA00022781"/>
    </source>
</evidence>
<keyword evidence="3 10" id="KW-0138">CF(0)</keyword>
<dbReference type="InterPro" id="IPR008688">
    <property type="entry name" value="ATP_synth_Bsub_B/MI25"/>
</dbReference>
<keyword evidence="4 10" id="KW-0375">Hydrogen ion transport</keyword>
<comment type="similarity">
    <text evidence="1 10">Belongs to the eukaryotic ATPase B chain family.</text>
</comment>
<dbReference type="PANTHER" id="PTHR12733">
    <property type="entry name" value="MITOCHONDRIAL ATP SYNTHASE B CHAIN"/>
    <property type="match status" value="1"/>
</dbReference>
<evidence type="ECO:0000256" key="9">
    <source>
        <dbReference type="ARBA" id="ARBA00062152"/>
    </source>
</evidence>
<organism evidence="11 12">
    <name type="scientific">Ascosphaera apis ARSEF 7405</name>
    <dbReference type="NCBI Taxonomy" id="392613"/>
    <lineage>
        <taxon>Eukaryota</taxon>
        <taxon>Fungi</taxon>
        <taxon>Dikarya</taxon>
        <taxon>Ascomycota</taxon>
        <taxon>Pezizomycotina</taxon>
        <taxon>Eurotiomycetes</taxon>
        <taxon>Eurotiomycetidae</taxon>
        <taxon>Onygenales</taxon>
        <taxon>Ascosphaeraceae</taxon>
        <taxon>Ascosphaera</taxon>
    </lineage>
</organism>
<accession>A0A167WBW2</accession>
<keyword evidence="2 10" id="KW-0813">Transport</keyword>
<evidence type="ECO:0000256" key="6">
    <source>
        <dbReference type="ARBA" id="ARBA00023065"/>
    </source>
</evidence>
<gene>
    <name evidence="11" type="ORF">AAP_04746</name>
</gene>
<evidence type="ECO:0000256" key="2">
    <source>
        <dbReference type="ARBA" id="ARBA00022448"/>
    </source>
</evidence>
<name>A0A167WBW2_9EURO</name>
<dbReference type="SUPFAM" id="SSF161060">
    <property type="entry name" value="ATP synthase B chain-like"/>
    <property type="match status" value="1"/>
</dbReference>
<dbReference type="InterPro" id="IPR013837">
    <property type="entry name" value="ATP_synth_F0_suB"/>
</dbReference>
<dbReference type="GO" id="GO:0005743">
    <property type="term" value="C:mitochondrial inner membrane"/>
    <property type="evidence" value="ECO:0007669"/>
    <property type="project" value="UniProtKB-SubCell"/>
</dbReference>
<evidence type="ECO:0000256" key="7">
    <source>
        <dbReference type="ARBA" id="ARBA00023128"/>
    </source>
</evidence>
<keyword evidence="5 10" id="KW-0999">Mitochondrion inner membrane</keyword>
<dbReference type="EMBL" id="AZGZ01000024">
    <property type="protein sequence ID" value="KZZ88648.1"/>
    <property type="molecule type" value="Genomic_DNA"/>
</dbReference>
<dbReference type="GO" id="GO:0045259">
    <property type="term" value="C:proton-transporting ATP synthase complex"/>
    <property type="evidence" value="ECO:0007669"/>
    <property type="project" value="UniProtKB-KW"/>
</dbReference>
<keyword evidence="12" id="KW-1185">Reference proteome</keyword>
<keyword evidence="7 10" id="KW-0496">Mitochondrion</keyword>
<dbReference type="Pfam" id="PF05405">
    <property type="entry name" value="Mt_ATP-synt_B"/>
    <property type="match status" value="1"/>
</dbReference>
<dbReference type="Proteomes" id="UP000242877">
    <property type="component" value="Unassembled WGS sequence"/>
</dbReference>
<dbReference type="GO" id="GO:0046933">
    <property type="term" value="F:proton-transporting ATP synthase activity, rotational mechanism"/>
    <property type="evidence" value="ECO:0007669"/>
    <property type="project" value="TreeGrafter"/>
</dbReference>
<evidence type="ECO:0000256" key="5">
    <source>
        <dbReference type="ARBA" id="ARBA00022792"/>
    </source>
</evidence>